<dbReference type="Proteomes" id="UP000230066">
    <property type="component" value="Unassembled WGS sequence"/>
</dbReference>
<dbReference type="AlphaFoldDB" id="A0A4E0QZI4"/>
<reference evidence="1" key="1">
    <citation type="submission" date="2019-03" db="EMBL/GenBank/DDBJ databases">
        <title>Improved annotation for the trematode Fasciola hepatica.</title>
        <authorList>
            <person name="Choi Y.-J."/>
            <person name="Martin J."/>
            <person name="Mitreva M."/>
        </authorList>
    </citation>
    <scope>NUCLEOTIDE SEQUENCE [LARGE SCALE GENOMIC DNA]</scope>
</reference>
<accession>A0A4E0QZI4</accession>
<dbReference type="EMBL" id="JXXN02004026">
    <property type="protein sequence ID" value="THD20939.1"/>
    <property type="molecule type" value="Genomic_DNA"/>
</dbReference>
<gene>
    <name evidence="1" type="ORF">D915_008122</name>
</gene>
<organism evidence="1 2">
    <name type="scientific">Fasciola hepatica</name>
    <name type="common">Liver fluke</name>
    <dbReference type="NCBI Taxonomy" id="6192"/>
    <lineage>
        <taxon>Eukaryota</taxon>
        <taxon>Metazoa</taxon>
        <taxon>Spiralia</taxon>
        <taxon>Lophotrochozoa</taxon>
        <taxon>Platyhelminthes</taxon>
        <taxon>Trematoda</taxon>
        <taxon>Digenea</taxon>
        <taxon>Plagiorchiida</taxon>
        <taxon>Echinostomata</taxon>
        <taxon>Echinostomatoidea</taxon>
        <taxon>Fasciolidae</taxon>
        <taxon>Fasciola</taxon>
    </lineage>
</organism>
<name>A0A4E0QZI4_FASHE</name>
<evidence type="ECO:0000313" key="2">
    <source>
        <dbReference type="Proteomes" id="UP000230066"/>
    </source>
</evidence>
<keyword evidence="2" id="KW-1185">Reference proteome</keyword>
<proteinExistence type="predicted"/>
<comment type="caution">
    <text evidence="1">The sequence shown here is derived from an EMBL/GenBank/DDBJ whole genome shotgun (WGS) entry which is preliminary data.</text>
</comment>
<evidence type="ECO:0000313" key="1">
    <source>
        <dbReference type="EMBL" id="THD20939.1"/>
    </source>
</evidence>
<protein>
    <submittedName>
        <fullName evidence="1">Uncharacterized protein</fullName>
    </submittedName>
</protein>
<sequence length="43" mass="5298">MYIHFWMCQAYWIFLNSISARLCESNITGMKPQLQFDFEIQRH</sequence>